<accession>A0ABM7VBM6</accession>
<feature type="domain" description="PglD N-terminal" evidence="5">
    <location>
        <begin position="5"/>
        <end position="84"/>
    </location>
</feature>
<sequence>MENPVLIFGANAIGKAALEIFNSNGVEVYGFLDENEELHNTQIGLVSVLGFTDDEAMTQMVGESCSAFVATDENQLRKSQVEMLNESRKVQPANAVHRSALLSESASIGYGNMVNAKVFLGAHVEVGSHTILHTGVNIDADCKVGDFAQIGTGSNINAGVTIEEEVFIGSGVTIVAGVTIGKGARVGAGSVVIADVKAGQTVFGNPAAAI</sequence>
<dbReference type="Pfam" id="PF00132">
    <property type="entry name" value="Hexapep"/>
    <property type="match status" value="1"/>
</dbReference>
<dbReference type="InterPro" id="IPR018357">
    <property type="entry name" value="Hexapep_transf_CS"/>
</dbReference>
<dbReference type="InterPro" id="IPR001451">
    <property type="entry name" value="Hexapep"/>
</dbReference>
<dbReference type="PANTHER" id="PTHR43300">
    <property type="entry name" value="ACETYLTRANSFERASE"/>
    <property type="match status" value="1"/>
</dbReference>
<comment type="similarity">
    <text evidence="1">Belongs to the transferase hexapeptide repeat family.</text>
</comment>
<keyword evidence="4" id="KW-0012">Acyltransferase</keyword>
<dbReference type="NCBIfam" id="TIGR03570">
    <property type="entry name" value="NeuD_NnaD"/>
    <property type="match status" value="1"/>
</dbReference>
<dbReference type="Gene3D" id="2.160.10.10">
    <property type="entry name" value="Hexapeptide repeat proteins"/>
    <property type="match status" value="2"/>
</dbReference>
<protein>
    <submittedName>
        <fullName evidence="6">Acetyltransferase</fullName>
    </submittedName>
</protein>
<evidence type="ECO:0000259" key="5">
    <source>
        <dbReference type="Pfam" id="PF17836"/>
    </source>
</evidence>
<keyword evidence="7" id="KW-1185">Reference proteome</keyword>
<reference evidence="6 7" key="1">
    <citation type="submission" date="2021-12" db="EMBL/GenBank/DDBJ databases">
        <title>Genome sequencing of bacteria with rrn-lacking chromosome and rrn-plasmid.</title>
        <authorList>
            <person name="Anda M."/>
            <person name="Iwasaki W."/>
        </authorList>
    </citation>
    <scope>NUCLEOTIDE SEQUENCE [LARGE SCALE GENOMIC DNA]</scope>
    <source>
        <strain evidence="6 7">NBRC 101262</strain>
    </source>
</reference>
<dbReference type="InterPro" id="IPR050179">
    <property type="entry name" value="Trans_hexapeptide_repeat"/>
</dbReference>
<dbReference type="CDD" id="cd03360">
    <property type="entry name" value="LbH_AT_putative"/>
    <property type="match status" value="1"/>
</dbReference>
<dbReference type="Pfam" id="PF17836">
    <property type="entry name" value="PglD_N"/>
    <property type="match status" value="1"/>
</dbReference>
<dbReference type="PANTHER" id="PTHR43300:SF7">
    <property type="entry name" value="UDP-N-ACETYLBACILLOSAMINE N-ACETYLTRANSFERASE"/>
    <property type="match status" value="1"/>
</dbReference>
<dbReference type="SUPFAM" id="SSF51161">
    <property type="entry name" value="Trimeric LpxA-like enzymes"/>
    <property type="match status" value="1"/>
</dbReference>
<evidence type="ECO:0000313" key="7">
    <source>
        <dbReference type="Proteomes" id="UP001354989"/>
    </source>
</evidence>
<evidence type="ECO:0000313" key="6">
    <source>
        <dbReference type="EMBL" id="BDC98285.1"/>
    </source>
</evidence>
<dbReference type="Gene3D" id="3.40.50.20">
    <property type="match status" value="1"/>
</dbReference>
<dbReference type="InterPro" id="IPR041561">
    <property type="entry name" value="PglD_N"/>
</dbReference>
<dbReference type="RefSeq" id="WP_338397593.1">
    <property type="nucleotide sequence ID" value="NZ_AP025292.1"/>
</dbReference>
<dbReference type="InterPro" id="IPR011004">
    <property type="entry name" value="Trimer_LpxA-like_sf"/>
</dbReference>
<organism evidence="6 7">
    <name type="scientific">Persicobacter psychrovividus</name>
    <dbReference type="NCBI Taxonomy" id="387638"/>
    <lineage>
        <taxon>Bacteria</taxon>
        <taxon>Pseudomonadati</taxon>
        <taxon>Bacteroidota</taxon>
        <taxon>Cytophagia</taxon>
        <taxon>Cytophagales</taxon>
        <taxon>Persicobacteraceae</taxon>
        <taxon>Persicobacter</taxon>
    </lineage>
</organism>
<evidence type="ECO:0000256" key="3">
    <source>
        <dbReference type="ARBA" id="ARBA00022737"/>
    </source>
</evidence>
<keyword evidence="3" id="KW-0677">Repeat</keyword>
<name>A0ABM7VBM6_9BACT</name>
<dbReference type="EMBL" id="AP025292">
    <property type="protein sequence ID" value="BDC98285.1"/>
    <property type="molecule type" value="Genomic_DNA"/>
</dbReference>
<keyword evidence="2" id="KW-0808">Transferase</keyword>
<dbReference type="PROSITE" id="PS00101">
    <property type="entry name" value="HEXAPEP_TRANSFERASES"/>
    <property type="match status" value="1"/>
</dbReference>
<dbReference type="InterPro" id="IPR020019">
    <property type="entry name" value="AcTrfase_PglD-like"/>
</dbReference>
<evidence type="ECO:0000256" key="1">
    <source>
        <dbReference type="ARBA" id="ARBA00007274"/>
    </source>
</evidence>
<proteinExistence type="inferred from homology"/>
<evidence type="ECO:0000256" key="4">
    <source>
        <dbReference type="ARBA" id="ARBA00023315"/>
    </source>
</evidence>
<dbReference type="Proteomes" id="UP001354989">
    <property type="component" value="Chromosome"/>
</dbReference>
<evidence type="ECO:0000256" key="2">
    <source>
        <dbReference type="ARBA" id="ARBA00022679"/>
    </source>
</evidence>
<gene>
    <name evidence="6" type="ORF">PEPS_05660</name>
</gene>